<protein>
    <submittedName>
        <fullName evidence="3">CHAT domain</fullName>
    </submittedName>
    <submittedName>
        <fullName evidence="2">Unnamed protein product</fullName>
    </submittedName>
</protein>
<evidence type="ECO:0000313" key="2">
    <source>
        <dbReference type="EMBL" id="GMG36647.1"/>
    </source>
</evidence>
<reference evidence="2" key="2">
    <citation type="submission" date="2023-04" db="EMBL/GenBank/DDBJ databases">
        <title>Aspergillus oryzae NBRC 4228.</title>
        <authorList>
            <person name="Ichikawa N."/>
            <person name="Sato H."/>
            <person name="Tonouchi N."/>
        </authorList>
    </citation>
    <scope>NUCLEOTIDE SEQUENCE</scope>
    <source>
        <strain evidence="2">NBRC 4228</strain>
    </source>
</reference>
<reference evidence="3 4" key="1">
    <citation type="submission" date="2016-10" db="EMBL/GenBank/DDBJ databases">
        <title>Genome sequencing of Aspergillus oryzae BCC7051.</title>
        <authorList>
            <person name="Thammarongtham C."/>
            <person name="Vorapreeda T."/>
            <person name="Nookaew I."/>
            <person name="Srisuk T."/>
            <person name="Land M."/>
            <person name="Jeennor S."/>
            <person name="Laoteng K."/>
        </authorList>
    </citation>
    <scope>NUCLEOTIDE SEQUENCE [LARGE SCALE GENOMIC DNA]</scope>
    <source>
        <strain evidence="3 4">BCC7051</strain>
    </source>
</reference>
<dbReference type="PANTHER" id="PTHR19959">
    <property type="entry name" value="KINESIN LIGHT CHAIN"/>
    <property type="match status" value="1"/>
</dbReference>
<dbReference type="SUPFAM" id="SSF81901">
    <property type="entry name" value="HCP-like"/>
    <property type="match status" value="1"/>
</dbReference>
<dbReference type="Proteomes" id="UP001165205">
    <property type="component" value="Unassembled WGS sequence"/>
</dbReference>
<evidence type="ECO:0000313" key="3">
    <source>
        <dbReference type="EMBL" id="OOO04136.1"/>
    </source>
</evidence>
<dbReference type="PANTHER" id="PTHR19959:SF119">
    <property type="entry name" value="FUNGAL LIPASE-LIKE DOMAIN-CONTAINING PROTEIN"/>
    <property type="match status" value="1"/>
</dbReference>
<dbReference type="OrthoDB" id="9991317at2759"/>
<dbReference type="SUPFAM" id="SSF48452">
    <property type="entry name" value="TPR-like"/>
    <property type="match status" value="1"/>
</dbReference>
<feature type="domain" description="CHAT" evidence="1">
    <location>
        <begin position="1032"/>
        <end position="1325"/>
    </location>
</feature>
<accession>A0A1S9D5F0</accession>
<dbReference type="Gene3D" id="1.25.40.10">
    <property type="entry name" value="Tetratricopeptide repeat domain"/>
    <property type="match status" value="3"/>
</dbReference>
<dbReference type="Pfam" id="PF12770">
    <property type="entry name" value="CHAT"/>
    <property type="match status" value="1"/>
</dbReference>
<dbReference type="Proteomes" id="UP000190312">
    <property type="component" value="Unassembled WGS sequence"/>
</dbReference>
<organism evidence="3 4">
    <name type="scientific">Aspergillus oryzae</name>
    <name type="common">Yellow koji mold</name>
    <dbReference type="NCBI Taxonomy" id="5062"/>
    <lineage>
        <taxon>Eukaryota</taxon>
        <taxon>Fungi</taxon>
        <taxon>Dikarya</taxon>
        <taxon>Ascomycota</taxon>
        <taxon>Pezizomycotina</taxon>
        <taxon>Eurotiomycetes</taxon>
        <taxon>Eurotiomycetidae</taxon>
        <taxon>Eurotiales</taxon>
        <taxon>Aspergillaceae</taxon>
        <taxon>Aspergillus</taxon>
        <taxon>Aspergillus subgen. Circumdati</taxon>
    </lineage>
</organism>
<evidence type="ECO:0000259" key="1">
    <source>
        <dbReference type="Pfam" id="PF12770"/>
    </source>
</evidence>
<gene>
    <name evidence="2" type="ORF">Aory04_001164300</name>
    <name evidence="3" type="ORF">OAory_01049830</name>
</gene>
<evidence type="ECO:0000313" key="4">
    <source>
        <dbReference type="Proteomes" id="UP000190312"/>
    </source>
</evidence>
<dbReference type="EMBL" id="BSYA01000207">
    <property type="protein sequence ID" value="GMG36647.1"/>
    <property type="molecule type" value="Genomic_DNA"/>
</dbReference>
<dbReference type="eggNOG" id="KOG4626">
    <property type="taxonomic scope" value="Eukaryota"/>
</dbReference>
<dbReference type="EMBL" id="MKZY01000011">
    <property type="protein sequence ID" value="OOO04136.1"/>
    <property type="molecule type" value="Genomic_DNA"/>
</dbReference>
<proteinExistence type="predicted"/>
<name>A0A1S9D5F0_ASPOZ</name>
<sequence>MNVGACDNSSLAFLLSRRGRESLFQYRESGDPAHLDESIDFARQALHASLPAERATYLNSLGCRLRERFEALGKIQDISEAIQVTEDASLAIHDPTEQMLVLTNLATYLGDRFESREDMGDLERAIMAGQDALRISSSDQGSQAICLTTLSILHGYRFSKLGALDDLETATRMGEQAVELISPNHPDRAMYLNDLSACYERRFERLGDPTDIDKAINCSSEAVGLSRDDFDRGLHLKNLSNALGSRFLIKGDAQDLSDAITYVSEAIQCTPENHQRYPFLLHDLSFHLEDRFRRYNNITDLEKAISLEEDAISRVDPEDPRLLMLWDELAVLLSLRCDLNDDIGLLDRAIELAEKALDSTTDDNRDRAQYLAHMAAFRASRFERTGSLNDLEQSILLGRQAVDIIPNDDPHRVDLLLDLSDYLHNRYIRLGSPEDNRQAVEIIQTAMQSQTKYASLRPSQLCTLSHRFQDRYGSTKEKADIDQSIQLAQEALNRVPLDHPQRAYCLHSLSSALEKRFLVLGTMSDLEKSIEYSKKALESTSPDRSDRIDYLYALSIKLTSRYELLGGLIDLEEAIHLMQSCIESEPPNYLNRVSHLKTLSDQLGYLFERNMHTGTLDRAIDTATEAMKLIPKDDMMGSSILNSLHLLFISRFKTTNNLSDLKSAIEAQREAIKRDSHYRGDRSILIHNLSVGLALYQHTGEPTDPTEAIKLSWEAVETASEYHPNRAMYLNTCGTFLKENYELTRQIIPGDKKPKDLFLEAFRHESSPPLDRIKAGENAFDCYISNGEWTQANSVARDVVKLFPLLVPRWLSQDDQQHLLKNISHFTSRAASAVLQANGPPLDALKILETGRGVIARCSIGLKTDISKLEKSHPSLHDEYTMLRRQLSLPSFSTFSSAAEPSQPTLICRRRKAPGLLPPHITTTGPERAEILRRIEHLEEKIRTFPGFEDFNQAPSHASYAEFAMFGPVVVFNVTEQRSDAIIVAENDVYGLHLEQLRFQDLKANVARVIGYKRLSKGVPTTRPQRNRELQDILHWLWATAVHPVLTRIGLYSDKPRSVLPRVWWVASGYMGLLPLHAAGDATRRTMDYVISSYIPTFQVLRFCRERRRMSFREHEPKMLLVSAPEKLDRQTLKTNVELESVREGLQGHQVSYTMLDRPSRDDVFRELPEHHLLHFSCHGYSNATDPSKSALELACTAEDGATSQLTVRDLSLIGHEKAQIAYLSACSTAENSSDELLDEVIHIASAFQLIGFPHVVGTLWEVSDRAAVEVSRLFYEQLGRQMCNGDESNIACCLHEALQTYRKSRKVSRTNDVLSWAPFIYMGA</sequence>
<dbReference type="InterPro" id="IPR024983">
    <property type="entry name" value="CHAT_dom"/>
</dbReference>
<dbReference type="VEuPathDB" id="FungiDB:AO090009000464"/>
<comment type="caution">
    <text evidence="3">The sequence shown here is derived from an EMBL/GenBank/DDBJ whole genome shotgun (WGS) entry which is preliminary data.</text>
</comment>
<dbReference type="InterPro" id="IPR011990">
    <property type="entry name" value="TPR-like_helical_dom_sf"/>
</dbReference>
<dbReference type="OMA" id="QKGQQSD"/>